<dbReference type="EMBL" id="CP036287">
    <property type="protein sequence ID" value="QDU67472.1"/>
    <property type="molecule type" value="Genomic_DNA"/>
</dbReference>
<dbReference type="Gene3D" id="3.90.550.10">
    <property type="entry name" value="Spore Coat Polysaccharide Biosynthesis Protein SpsA, Chain A"/>
    <property type="match status" value="1"/>
</dbReference>
<protein>
    <submittedName>
        <fullName evidence="2">Glycosyl transferase family 2</fullName>
    </submittedName>
</protein>
<keyword evidence="3" id="KW-1185">Reference proteome</keyword>
<dbReference type="KEGG" id="pbap:Pla133_25550"/>
<keyword evidence="2" id="KW-0808">Transferase</keyword>
<dbReference type="SUPFAM" id="SSF53448">
    <property type="entry name" value="Nucleotide-diphospho-sugar transferases"/>
    <property type="match status" value="1"/>
</dbReference>
<organism evidence="2 3">
    <name type="scientific">Engelhardtia mirabilis</name>
    <dbReference type="NCBI Taxonomy" id="2528011"/>
    <lineage>
        <taxon>Bacteria</taxon>
        <taxon>Pseudomonadati</taxon>
        <taxon>Planctomycetota</taxon>
        <taxon>Planctomycetia</taxon>
        <taxon>Planctomycetia incertae sedis</taxon>
        <taxon>Engelhardtia</taxon>
    </lineage>
</organism>
<feature type="domain" description="Glycosyltransferase 2-like" evidence="1">
    <location>
        <begin position="1"/>
        <end position="115"/>
    </location>
</feature>
<dbReference type="InterPro" id="IPR029044">
    <property type="entry name" value="Nucleotide-diphossugar_trans"/>
</dbReference>
<dbReference type="RefSeq" id="WP_145168381.1">
    <property type="nucleotide sequence ID" value="NZ_CP036287.1"/>
</dbReference>
<dbReference type="CDD" id="cd00761">
    <property type="entry name" value="Glyco_tranf_GTA_type"/>
    <property type="match status" value="1"/>
</dbReference>
<dbReference type="Proteomes" id="UP000316921">
    <property type="component" value="Chromosome"/>
</dbReference>
<gene>
    <name evidence="2" type="ORF">Pla133_25550</name>
</gene>
<proteinExistence type="predicted"/>
<accession>A0A518BKH3</accession>
<evidence type="ECO:0000313" key="2">
    <source>
        <dbReference type="EMBL" id="QDU67472.1"/>
    </source>
</evidence>
<reference evidence="2 3" key="1">
    <citation type="submission" date="2019-02" db="EMBL/GenBank/DDBJ databases">
        <title>Deep-cultivation of Planctomycetes and their phenomic and genomic characterization uncovers novel biology.</title>
        <authorList>
            <person name="Wiegand S."/>
            <person name="Jogler M."/>
            <person name="Boedeker C."/>
            <person name="Pinto D."/>
            <person name="Vollmers J."/>
            <person name="Rivas-Marin E."/>
            <person name="Kohn T."/>
            <person name="Peeters S.H."/>
            <person name="Heuer A."/>
            <person name="Rast P."/>
            <person name="Oberbeckmann S."/>
            <person name="Bunk B."/>
            <person name="Jeske O."/>
            <person name="Meyerdierks A."/>
            <person name="Storesund J.E."/>
            <person name="Kallscheuer N."/>
            <person name="Luecker S."/>
            <person name="Lage O.M."/>
            <person name="Pohl T."/>
            <person name="Merkel B.J."/>
            <person name="Hornburger P."/>
            <person name="Mueller R.-W."/>
            <person name="Bruemmer F."/>
            <person name="Labrenz M."/>
            <person name="Spormann A.M."/>
            <person name="Op den Camp H."/>
            <person name="Overmann J."/>
            <person name="Amann R."/>
            <person name="Jetten M.S.M."/>
            <person name="Mascher T."/>
            <person name="Medema M.H."/>
            <person name="Devos D.P."/>
            <person name="Kaster A.-K."/>
            <person name="Ovreas L."/>
            <person name="Rohde M."/>
            <person name="Galperin M.Y."/>
            <person name="Jogler C."/>
        </authorList>
    </citation>
    <scope>NUCLEOTIDE SEQUENCE [LARGE SCALE GENOMIC DNA]</scope>
    <source>
        <strain evidence="2 3">Pla133</strain>
    </source>
</reference>
<name>A0A518BKH3_9BACT</name>
<dbReference type="InterPro" id="IPR001173">
    <property type="entry name" value="Glyco_trans_2-like"/>
</dbReference>
<evidence type="ECO:0000313" key="3">
    <source>
        <dbReference type="Proteomes" id="UP000316921"/>
    </source>
</evidence>
<dbReference type="GO" id="GO:0016740">
    <property type="term" value="F:transferase activity"/>
    <property type="evidence" value="ECO:0007669"/>
    <property type="project" value="UniProtKB-KW"/>
</dbReference>
<dbReference type="Pfam" id="PF00535">
    <property type="entry name" value="Glycos_transf_2"/>
    <property type="match status" value="1"/>
</dbReference>
<evidence type="ECO:0000259" key="1">
    <source>
        <dbReference type="Pfam" id="PF00535"/>
    </source>
</evidence>
<dbReference type="AlphaFoldDB" id="A0A518BKH3"/>
<sequence>MPILNGEAFLERVLGGLAIQATRIPWDFTAADCGSTDRTLAIFEAARASFPVPLRVHGIHTSEFNHGDTRNVLAALTEGELLVFVTDDSIPVGEDWLDQLAENFRDPAVAGAYLRNVPRPEADVLAQVFSEFDPGYQPGRQVTTLPDPATYDRLDGNERRLLYNFNDTASAVRRSFWERHPDPHTDFGEDIIRCRAMLEGGFKVVYDDRAVVHHSHEYGPEETYVRAIIDGAFNAERLDRICLHAAEEIDVQVARQSERDRAALVAQGYRGAELEREVERAEAIRRAYFKGLLEGGRNPKRFRMSTLLPSPRPRVAAIGVPAELEAGLRARGWELTDDVASAEVLHVHGDGAQQRALLASAVAERRPTLWTVSPAFAREHGFAKALLGADEFGQPKRSERVPGGLDLAPKPAEIPLEAWVWRTDAEYADLRGAAANRVVDGDTERLVCTEVRYRALAARARSFRQMDLRGIDADRLEGAAQSLDATRLLLREEGAAAEWDLTATSPGRRELRIFIDSLAQEHHVQMGGQVFLDGEHVANLGPFRGCWADESRALRVPVVLGAGVPVLRLHSGFGSSGAGTLRVSRILVLDPSVSPGAERPLERTCDLRGQDGTPDGPGAVAQECDMVQLGPQRASIHWQIEGIGTGLHEVRVWLYYAPEEVHLQQSGRIVADGLPLASFGPLGPPDGGGHREVAIVVDLVAPSFRLGLINTLEPFGPPGICRVKRVLVRPIDAGTPVRIKPFQRFTRRPVHVDAATPLSAEGSAT</sequence>